<dbReference type="EMBL" id="JABTTQ020001910">
    <property type="protein sequence ID" value="KAK6127092.1"/>
    <property type="molecule type" value="Genomic_DNA"/>
</dbReference>
<gene>
    <name evidence="8" type="ORF">DH2020_039176</name>
</gene>
<comment type="subcellular location">
    <subcellularLocation>
        <location evidence="1">Membrane</location>
        <topology evidence="1">Multi-pass membrane protein</topology>
    </subcellularLocation>
</comment>
<dbReference type="PANTHER" id="PTHR21236">
    <property type="entry name" value="GOLGI MEMBRANE PROTEIN YIP1"/>
    <property type="match status" value="1"/>
</dbReference>
<evidence type="ECO:0000256" key="4">
    <source>
        <dbReference type="ARBA" id="ARBA00022989"/>
    </source>
</evidence>
<comment type="similarity">
    <text evidence="2">Belongs to the YIP1 family.</text>
</comment>
<evidence type="ECO:0000256" key="1">
    <source>
        <dbReference type="ARBA" id="ARBA00004141"/>
    </source>
</evidence>
<evidence type="ECO:0000256" key="5">
    <source>
        <dbReference type="ARBA" id="ARBA00023136"/>
    </source>
</evidence>
<dbReference type="InterPro" id="IPR045231">
    <property type="entry name" value="Yip1/4-like"/>
</dbReference>
<protein>
    <submittedName>
        <fullName evidence="8">Uncharacterized protein</fullName>
    </submittedName>
</protein>
<accession>A0ABR0UY73</accession>
<proteinExistence type="inferred from homology"/>
<keyword evidence="4 7" id="KW-1133">Transmembrane helix</keyword>
<feature type="transmembrane region" description="Helical" evidence="7">
    <location>
        <begin position="149"/>
        <end position="169"/>
    </location>
</feature>
<comment type="caution">
    <text evidence="8">The sequence shown here is derived from an EMBL/GenBank/DDBJ whole genome shotgun (WGS) entry which is preliminary data.</text>
</comment>
<reference evidence="8 9" key="1">
    <citation type="journal article" date="2021" name="Comput. Struct. Biotechnol. J.">
        <title>De novo genome assembly of the potent medicinal plant Rehmannia glutinosa using nanopore technology.</title>
        <authorList>
            <person name="Ma L."/>
            <person name="Dong C."/>
            <person name="Song C."/>
            <person name="Wang X."/>
            <person name="Zheng X."/>
            <person name="Niu Y."/>
            <person name="Chen S."/>
            <person name="Feng W."/>
        </authorList>
    </citation>
    <scope>NUCLEOTIDE SEQUENCE [LARGE SCALE GENOMIC DNA]</scope>
    <source>
        <strain evidence="8">DH-2019</strain>
    </source>
</reference>
<evidence type="ECO:0000313" key="9">
    <source>
        <dbReference type="Proteomes" id="UP001318860"/>
    </source>
</evidence>
<feature type="region of interest" description="Disordered" evidence="6">
    <location>
        <begin position="1"/>
        <end position="41"/>
    </location>
</feature>
<keyword evidence="9" id="KW-1185">Reference proteome</keyword>
<evidence type="ECO:0000256" key="2">
    <source>
        <dbReference type="ARBA" id="ARBA00010596"/>
    </source>
</evidence>
<keyword evidence="5 7" id="KW-0472">Membrane</keyword>
<organism evidence="8 9">
    <name type="scientific">Rehmannia glutinosa</name>
    <name type="common">Chinese foxglove</name>
    <dbReference type="NCBI Taxonomy" id="99300"/>
    <lineage>
        <taxon>Eukaryota</taxon>
        <taxon>Viridiplantae</taxon>
        <taxon>Streptophyta</taxon>
        <taxon>Embryophyta</taxon>
        <taxon>Tracheophyta</taxon>
        <taxon>Spermatophyta</taxon>
        <taxon>Magnoliopsida</taxon>
        <taxon>eudicotyledons</taxon>
        <taxon>Gunneridae</taxon>
        <taxon>Pentapetalae</taxon>
        <taxon>asterids</taxon>
        <taxon>lamiids</taxon>
        <taxon>Lamiales</taxon>
        <taxon>Orobanchaceae</taxon>
        <taxon>Rehmannieae</taxon>
        <taxon>Rehmannia</taxon>
    </lineage>
</organism>
<feature type="compositionally biased region" description="Pro residues" evidence="6">
    <location>
        <begin position="26"/>
        <end position="37"/>
    </location>
</feature>
<feature type="compositionally biased region" description="Low complexity" evidence="6">
    <location>
        <begin position="16"/>
        <end position="25"/>
    </location>
</feature>
<evidence type="ECO:0000313" key="8">
    <source>
        <dbReference type="EMBL" id="KAK6127092.1"/>
    </source>
</evidence>
<evidence type="ECO:0000256" key="6">
    <source>
        <dbReference type="SAM" id="MobiDB-lite"/>
    </source>
</evidence>
<keyword evidence="3 7" id="KW-0812">Transmembrane</keyword>
<dbReference type="PANTHER" id="PTHR21236:SF1">
    <property type="entry name" value="PROTEIN YIPF6"/>
    <property type="match status" value="1"/>
</dbReference>
<sequence>MSHSDTILCTRARNQTSTKSRTSSTPTPPPSSPPALRPPTRLHPRFLQSLTSSPLHSSPPISLHPPYPNLHLFTQLPPPPPFPNPLFPLHVDPPAAAVLRVWVRAGTKHLTEPVWDTIQRDLSRIVSNLKLVVFPNPFREDPGKALRDWDLWGPFFFIVFLGLVLSWSASVEKGVMCFLANDLVSCFELFSSLKFSPLPLHYLQQELWPNYLLPKPESSRLLSIPSGRWCLYLHVKCVVAADLWCFDFSKERAEVDLRRVGGGIGDGLETDWDVWTWRGGGCS</sequence>
<dbReference type="Proteomes" id="UP001318860">
    <property type="component" value="Unassembled WGS sequence"/>
</dbReference>
<feature type="compositionally biased region" description="Polar residues" evidence="6">
    <location>
        <begin position="1"/>
        <end position="15"/>
    </location>
</feature>
<evidence type="ECO:0000256" key="7">
    <source>
        <dbReference type="SAM" id="Phobius"/>
    </source>
</evidence>
<evidence type="ECO:0000256" key="3">
    <source>
        <dbReference type="ARBA" id="ARBA00022692"/>
    </source>
</evidence>
<name>A0ABR0UY73_REHGL</name>